<evidence type="ECO:0000256" key="1">
    <source>
        <dbReference type="ARBA" id="ARBA00023054"/>
    </source>
</evidence>
<dbReference type="PANTHER" id="PTHR23322">
    <property type="entry name" value="FAS-ASSOCIATED PROTEIN"/>
    <property type="match status" value="1"/>
</dbReference>
<feature type="domain" description="UBX" evidence="3">
    <location>
        <begin position="286"/>
        <end position="368"/>
    </location>
</feature>
<keyword evidence="2" id="KW-1133">Transmembrane helix</keyword>
<evidence type="ECO:0000313" key="5">
    <source>
        <dbReference type="Proteomes" id="UP000019384"/>
    </source>
</evidence>
<proteinExistence type="predicted"/>
<dbReference type="SMART" id="SM00594">
    <property type="entry name" value="UAS"/>
    <property type="match status" value="1"/>
</dbReference>
<keyword evidence="2" id="KW-0472">Membrane</keyword>
<sequence length="383" mass="44574">MSRPSRIHAYISSAWRYTLLALQSGITFPILVLYKIVGVFLYLILNRFGTKLNKYHHDGYTTLKKTTPQDKARQFINKFDSDELTLLECGYSQALYKSKREMKWLLCYIQSEEHEDHLRFKQNVLLSPQFVDFVNSHDFLVWGGDISQSEAFQVANGFKVTKFPFLGLLTLTVNSTPTANGVTTSAPVLSLVSKVQGYQDVYKVITKFSKAYDKYNPTLITLRHDHEQIEQDRQVRRAQDEAFERSLNVDRERTRQHQLRQQRERDRELYLKWRTLSMKPEPDTSAKGTYARVAIRLPDGSRTSRRFNKDISVEEIYAFAEASSTGIISLEIPPDVEKPEGYEHEYSFRLIQVMPRMEVSCDDTRIEDSVVWPNGNLIMEEKE</sequence>
<dbReference type="EMBL" id="HG793126">
    <property type="protein sequence ID" value="CDK26174.1"/>
    <property type="molecule type" value="Genomic_DNA"/>
</dbReference>
<dbReference type="InterPro" id="IPR001012">
    <property type="entry name" value="UBX_dom"/>
</dbReference>
<reference evidence="4" key="1">
    <citation type="submission" date="2013-12" db="EMBL/GenBank/DDBJ databases">
        <authorList>
            <person name="Genoscope - CEA"/>
        </authorList>
    </citation>
    <scope>NUCLEOTIDE SEQUENCE</scope>
    <source>
        <strain evidence="4">CBS 1993</strain>
    </source>
</reference>
<dbReference type="SMART" id="SM00166">
    <property type="entry name" value="UBX"/>
    <property type="match status" value="1"/>
</dbReference>
<reference evidence="4" key="2">
    <citation type="submission" date="2014-02" db="EMBL/GenBank/DDBJ databases">
        <title>Complete DNA sequence of /Kuraishia capsulata/ illustrates novel genomic features among budding yeasts (/Saccharomycotina/).</title>
        <authorList>
            <person name="Morales L."/>
            <person name="Noel B."/>
            <person name="Porcel B."/>
            <person name="Marcet-Houben M."/>
            <person name="Hullo M-F."/>
            <person name="Sacerdot C."/>
            <person name="Tekaia F."/>
            <person name="Leh-Louis V."/>
            <person name="Despons L."/>
            <person name="Khanna V."/>
            <person name="Aury J-M."/>
            <person name="Barbe V."/>
            <person name="Couloux A."/>
            <person name="Labadie K."/>
            <person name="Pelletier E."/>
            <person name="Souciet J-L."/>
            <person name="Boekhout T."/>
            <person name="Gabaldon T."/>
            <person name="Wincker P."/>
            <person name="Dujon B."/>
        </authorList>
    </citation>
    <scope>NUCLEOTIDE SEQUENCE</scope>
    <source>
        <strain evidence="4">CBS 1993</strain>
    </source>
</reference>
<dbReference type="InterPro" id="IPR050730">
    <property type="entry name" value="UBX_domain-protein"/>
</dbReference>
<evidence type="ECO:0000256" key="2">
    <source>
        <dbReference type="SAM" id="Phobius"/>
    </source>
</evidence>
<protein>
    <recommendedName>
        <fullName evidence="3">UBX domain-containing protein</fullName>
    </recommendedName>
</protein>
<keyword evidence="2" id="KW-0812">Transmembrane</keyword>
<dbReference type="PANTHER" id="PTHR23322:SF1">
    <property type="entry name" value="FAS-ASSOCIATED FACTOR 2"/>
    <property type="match status" value="1"/>
</dbReference>
<dbReference type="Gene3D" id="3.10.20.90">
    <property type="entry name" value="Phosphatidylinositol 3-kinase Catalytic Subunit, Chain A, domain 1"/>
    <property type="match status" value="1"/>
</dbReference>
<dbReference type="AlphaFoldDB" id="W6MIA5"/>
<accession>W6MIA5</accession>
<dbReference type="Gene3D" id="3.40.30.10">
    <property type="entry name" value="Glutaredoxin"/>
    <property type="match status" value="1"/>
</dbReference>
<evidence type="ECO:0000259" key="3">
    <source>
        <dbReference type="PROSITE" id="PS50033"/>
    </source>
</evidence>
<dbReference type="RefSeq" id="XP_022458182.1">
    <property type="nucleotide sequence ID" value="XM_022604397.1"/>
</dbReference>
<dbReference type="InterPro" id="IPR029071">
    <property type="entry name" value="Ubiquitin-like_domsf"/>
</dbReference>
<feature type="transmembrane region" description="Helical" evidence="2">
    <location>
        <begin position="20"/>
        <end position="45"/>
    </location>
</feature>
<keyword evidence="5" id="KW-1185">Reference proteome</keyword>
<dbReference type="PROSITE" id="PS50033">
    <property type="entry name" value="UBX"/>
    <property type="match status" value="1"/>
</dbReference>
<name>W6MIA5_9ASCO</name>
<dbReference type="GO" id="GO:0036503">
    <property type="term" value="P:ERAD pathway"/>
    <property type="evidence" value="ECO:0007669"/>
    <property type="project" value="TreeGrafter"/>
</dbReference>
<dbReference type="Pfam" id="PF00789">
    <property type="entry name" value="UBX"/>
    <property type="match status" value="1"/>
</dbReference>
<organism evidence="4 5">
    <name type="scientific">Kuraishia capsulata CBS 1993</name>
    <dbReference type="NCBI Taxonomy" id="1382522"/>
    <lineage>
        <taxon>Eukaryota</taxon>
        <taxon>Fungi</taxon>
        <taxon>Dikarya</taxon>
        <taxon>Ascomycota</taxon>
        <taxon>Saccharomycotina</taxon>
        <taxon>Pichiomycetes</taxon>
        <taxon>Pichiales</taxon>
        <taxon>Pichiaceae</taxon>
        <taxon>Kuraishia</taxon>
    </lineage>
</organism>
<evidence type="ECO:0000313" key="4">
    <source>
        <dbReference type="EMBL" id="CDK26174.1"/>
    </source>
</evidence>
<gene>
    <name evidence="4" type="ORF">KUCA_T00002145001</name>
</gene>
<dbReference type="STRING" id="1382522.W6MIA5"/>
<dbReference type="SUPFAM" id="SSF54236">
    <property type="entry name" value="Ubiquitin-like"/>
    <property type="match status" value="1"/>
</dbReference>
<dbReference type="SUPFAM" id="SSF52833">
    <property type="entry name" value="Thioredoxin-like"/>
    <property type="match status" value="1"/>
</dbReference>
<dbReference type="OrthoDB" id="1026733at2759"/>
<dbReference type="HOGENOM" id="CLU_020031_0_0_1"/>
<dbReference type="GeneID" id="34519570"/>
<dbReference type="GO" id="GO:0005783">
    <property type="term" value="C:endoplasmic reticulum"/>
    <property type="evidence" value="ECO:0007669"/>
    <property type="project" value="TreeGrafter"/>
</dbReference>
<dbReference type="InterPro" id="IPR006577">
    <property type="entry name" value="UAS"/>
</dbReference>
<dbReference type="Proteomes" id="UP000019384">
    <property type="component" value="Unassembled WGS sequence"/>
</dbReference>
<dbReference type="CDD" id="cd01767">
    <property type="entry name" value="UBX"/>
    <property type="match status" value="1"/>
</dbReference>
<dbReference type="GO" id="GO:0043130">
    <property type="term" value="F:ubiquitin binding"/>
    <property type="evidence" value="ECO:0007669"/>
    <property type="project" value="TreeGrafter"/>
</dbReference>
<keyword evidence="1" id="KW-0175">Coiled coil</keyword>
<dbReference type="InterPro" id="IPR036249">
    <property type="entry name" value="Thioredoxin-like_sf"/>
</dbReference>